<feature type="domain" description="Aromatic amino acid beta-eliminating lyase/threonine aldolase" evidence="6">
    <location>
        <begin position="3"/>
        <end position="287"/>
    </location>
</feature>
<dbReference type="Proteomes" id="UP000712713">
    <property type="component" value="Unassembled WGS sequence"/>
</dbReference>
<sequence length="340" mass="35528">MIDLRSDTVTRPSERMLAAMAAAPVGDDVYGEDPTVLRLQSRVAELFGKEDALFCATGSLANLLGIWLHVRPGTEVLCDAYAHIARAEMGAHGALHGVTMRTWTSDRGRVVAADALALAAIDCGPYLVETACIAVEDTHNFGGGTVQDFGELRALSTGARELGLALHLDGARLANACAVNGKSPADYGELFDTVSLCLSKGLGAPVGSVLVGSAEEMARAREQRKRLGAGWRQAGVLAAAGLVALEEQFERVADDHVAARALADAVAELAPSAVQVETVESNIVMIQVPDSAALAATLRDDGVLVSTIGPRTIRVVTHLDVSVEECRTAGRLIGQALTAN</sequence>
<dbReference type="InterPro" id="IPR023603">
    <property type="entry name" value="Low_specificity_L-TA-like"/>
</dbReference>
<dbReference type="GO" id="GO:0005829">
    <property type="term" value="C:cytosol"/>
    <property type="evidence" value="ECO:0007669"/>
    <property type="project" value="TreeGrafter"/>
</dbReference>
<proteinExistence type="inferred from homology"/>
<dbReference type="PANTHER" id="PTHR48097:SF9">
    <property type="entry name" value="L-THREONINE ALDOLASE"/>
    <property type="match status" value="1"/>
</dbReference>
<dbReference type="NCBIfam" id="NF041359">
    <property type="entry name" value="GntG_guanitoxin"/>
    <property type="match status" value="1"/>
</dbReference>
<evidence type="ECO:0000313" key="7">
    <source>
        <dbReference type="EMBL" id="HJE51843.1"/>
    </source>
</evidence>
<reference evidence="7" key="2">
    <citation type="submission" date="2021-09" db="EMBL/GenBank/DDBJ databases">
        <authorList>
            <person name="Gilroy R."/>
        </authorList>
    </citation>
    <scope>NUCLEOTIDE SEQUENCE</scope>
    <source>
        <strain evidence="7">ChiGjej3B3-7470</strain>
    </source>
</reference>
<evidence type="ECO:0000256" key="3">
    <source>
        <dbReference type="ARBA" id="ARBA00022898"/>
    </source>
</evidence>
<dbReference type="Pfam" id="PF01212">
    <property type="entry name" value="Beta_elim_lyase"/>
    <property type="match status" value="1"/>
</dbReference>
<dbReference type="EMBL" id="DYZF01000192">
    <property type="protein sequence ID" value="HJE51843.1"/>
    <property type="molecule type" value="Genomic_DNA"/>
</dbReference>
<dbReference type="InterPro" id="IPR015422">
    <property type="entry name" value="PyrdxlP-dep_Trfase_small"/>
</dbReference>
<keyword evidence="4" id="KW-0456">Lyase</keyword>
<evidence type="ECO:0000256" key="5">
    <source>
        <dbReference type="PIRSR" id="PIRSR017617-1"/>
    </source>
</evidence>
<feature type="modified residue" description="N6-(pyridoxal phosphate)lysine" evidence="5">
    <location>
        <position position="200"/>
    </location>
</feature>
<dbReference type="Gene3D" id="3.40.640.10">
    <property type="entry name" value="Type I PLP-dependent aspartate aminotransferase-like (Major domain)"/>
    <property type="match status" value="1"/>
</dbReference>
<comment type="similarity">
    <text evidence="2">Belongs to the threonine aldolase family.</text>
</comment>
<evidence type="ECO:0000256" key="4">
    <source>
        <dbReference type="ARBA" id="ARBA00023239"/>
    </source>
</evidence>
<accession>A0A921ENV2</accession>
<evidence type="ECO:0000256" key="1">
    <source>
        <dbReference type="ARBA" id="ARBA00001933"/>
    </source>
</evidence>
<dbReference type="AlphaFoldDB" id="A0A921ENV2"/>
<reference evidence="7" key="1">
    <citation type="journal article" date="2021" name="PeerJ">
        <title>Extensive microbial diversity within the chicken gut microbiome revealed by metagenomics and culture.</title>
        <authorList>
            <person name="Gilroy R."/>
            <person name="Ravi A."/>
            <person name="Getino M."/>
            <person name="Pursley I."/>
            <person name="Horton D.L."/>
            <person name="Alikhan N.F."/>
            <person name="Baker D."/>
            <person name="Gharbi K."/>
            <person name="Hall N."/>
            <person name="Watson M."/>
            <person name="Adriaenssens E.M."/>
            <person name="Foster-Nyarko E."/>
            <person name="Jarju S."/>
            <person name="Secka A."/>
            <person name="Antonio M."/>
            <person name="Oren A."/>
            <person name="Chaudhuri R.R."/>
            <person name="La Ragione R."/>
            <person name="Hildebrand F."/>
            <person name="Pallen M.J."/>
        </authorList>
    </citation>
    <scope>NUCLEOTIDE SEQUENCE</scope>
    <source>
        <strain evidence="7">ChiGjej3B3-7470</strain>
    </source>
</reference>
<dbReference type="InterPro" id="IPR001597">
    <property type="entry name" value="ArAA_b-elim_lyase/Thr_aldolase"/>
</dbReference>
<dbReference type="Gene3D" id="3.90.1150.10">
    <property type="entry name" value="Aspartate Aminotransferase, domain 1"/>
    <property type="match status" value="1"/>
</dbReference>
<dbReference type="GO" id="GO:0006567">
    <property type="term" value="P:L-threonine catabolic process"/>
    <property type="evidence" value="ECO:0007669"/>
    <property type="project" value="TreeGrafter"/>
</dbReference>
<evidence type="ECO:0000259" key="6">
    <source>
        <dbReference type="Pfam" id="PF01212"/>
    </source>
</evidence>
<gene>
    <name evidence="7" type="ORF">K8V15_07680</name>
</gene>
<evidence type="ECO:0000256" key="2">
    <source>
        <dbReference type="ARBA" id="ARBA00006966"/>
    </source>
</evidence>
<dbReference type="FunFam" id="3.40.640.10:FF:000030">
    <property type="entry name" value="Low-specificity L-threonine aldolase"/>
    <property type="match status" value="1"/>
</dbReference>
<dbReference type="PANTHER" id="PTHR48097">
    <property type="entry name" value="L-THREONINE ALDOLASE-RELATED"/>
    <property type="match status" value="1"/>
</dbReference>
<keyword evidence="3" id="KW-0663">Pyridoxal phosphate</keyword>
<dbReference type="InterPro" id="IPR015421">
    <property type="entry name" value="PyrdxlP-dep_Trfase_major"/>
</dbReference>
<dbReference type="GO" id="GO:0008732">
    <property type="term" value="F:L-allo-threonine aldolase activity"/>
    <property type="evidence" value="ECO:0007669"/>
    <property type="project" value="TreeGrafter"/>
</dbReference>
<comment type="caution">
    <text evidence="7">The sequence shown here is derived from an EMBL/GenBank/DDBJ whole genome shotgun (WGS) entry which is preliminary data.</text>
</comment>
<comment type="cofactor">
    <cofactor evidence="1">
        <name>pyridoxal 5'-phosphate</name>
        <dbReference type="ChEBI" id="CHEBI:597326"/>
    </cofactor>
</comment>
<dbReference type="GO" id="GO:0006545">
    <property type="term" value="P:glycine biosynthetic process"/>
    <property type="evidence" value="ECO:0007669"/>
    <property type="project" value="TreeGrafter"/>
</dbReference>
<dbReference type="InterPro" id="IPR015424">
    <property type="entry name" value="PyrdxlP-dep_Trfase"/>
</dbReference>
<organism evidence="7 8">
    <name type="scientific">Tessaracoccus flavescens</name>
    <dbReference type="NCBI Taxonomy" id="399497"/>
    <lineage>
        <taxon>Bacteria</taxon>
        <taxon>Bacillati</taxon>
        <taxon>Actinomycetota</taxon>
        <taxon>Actinomycetes</taxon>
        <taxon>Propionibacteriales</taxon>
        <taxon>Propionibacteriaceae</taxon>
        <taxon>Tessaracoccus</taxon>
    </lineage>
</organism>
<evidence type="ECO:0000313" key="8">
    <source>
        <dbReference type="Proteomes" id="UP000712713"/>
    </source>
</evidence>
<dbReference type="PIRSF" id="PIRSF017617">
    <property type="entry name" value="Thr_aldolase"/>
    <property type="match status" value="1"/>
</dbReference>
<dbReference type="SUPFAM" id="SSF53383">
    <property type="entry name" value="PLP-dependent transferases"/>
    <property type="match status" value="1"/>
</dbReference>
<protein>
    <submittedName>
        <fullName evidence="7">Low specificity L-threonine aldolase</fullName>
    </submittedName>
</protein>
<name>A0A921ENV2_9ACTN</name>